<name>A0ABS3H2Q3_9ENTE</name>
<accession>A0ABS3H2Q3</accession>
<evidence type="ECO:0000256" key="2">
    <source>
        <dbReference type="SAM" id="Phobius"/>
    </source>
</evidence>
<reference evidence="5 6" key="1">
    <citation type="submission" date="2021-03" db="EMBL/GenBank/DDBJ databases">
        <title>Enterococcal diversity collection.</title>
        <authorList>
            <person name="Gilmore M.S."/>
            <person name="Schwartzman J."/>
            <person name="Van Tyne D."/>
            <person name="Martin M."/>
            <person name="Earl A.M."/>
            <person name="Manson A.L."/>
            <person name="Straub T."/>
            <person name="Salamzade R."/>
            <person name="Saavedra J."/>
            <person name="Lebreton F."/>
            <person name="Prichula J."/>
            <person name="Schaufler K."/>
            <person name="Gaca A."/>
            <person name="Sgardioli B."/>
            <person name="Wagenaar J."/>
            <person name="Strong T."/>
        </authorList>
    </citation>
    <scope>NUCLEOTIDE SEQUENCE [LARGE SCALE GENOMIC DNA]</scope>
    <source>
        <strain evidence="5 6">DIV0869a</strain>
    </source>
</reference>
<evidence type="ECO:0000313" key="6">
    <source>
        <dbReference type="Proteomes" id="UP000664632"/>
    </source>
</evidence>
<keyword evidence="2" id="KW-0472">Membrane</keyword>
<evidence type="ECO:0000259" key="4">
    <source>
        <dbReference type="Pfam" id="PF11797"/>
    </source>
</evidence>
<dbReference type="EMBL" id="JAFLWD010000049">
    <property type="protein sequence ID" value="MBO0441807.1"/>
    <property type="molecule type" value="Genomic_DNA"/>
</dbReference>
<dbReference type="Pfam" id="PF11797">
    <property type="entry name" value="WxLIP_HBD"/>
    <property type="match status" value="1"/>
</dbReference>
<keyword evidence="6" id="KW-1185">Reference proteome</keyword>
<proteinExistence type="predicted"/>
<comment type="caution">
    <text evidence="5">The sequence shown here is derived from an EMBL/GenBank/DDBJ whole genome shotgun (WGS) entry which is preliminary data.</text>
</comment>
<gene>
    <name evidence="5" type="ORF">JZO69_15680</name>
</gene>
<organism evidence="5 6">
    <name type="scientific">Candidatus Enterococcus ikei</name>
    <dbReference type="NCBI Taxonomy" id="2815326"/>
    <lineage>
        <taxon>Bacteria</taxon>
        <taxon>Bacillati</taxon>
        <taxon>Bacillota</taxon>
        <taxon>Bacilli</taxon>
        <taxon>Lactobacillales</taxon>
        <taxon>Enterococcaceae</taxon>
        <taxon>Enterococcus</taxon>
    </lineage>
</organism>
<feature type="transmembrane region" description="Helical" evidence="2">
    <location>
        <begin position="316"/>
        <end position="340"/>
    </location>
</feature>
<feature type="compositionally biased region" description="Basic residues" evidence="1">
    <location>
        <begin position="355"/>
        <end position="374"/>
    </location>
</feature>
<dbReference type="Proteomes" id="UP000664632">
    <property type="component" value="Unassembled WGS sequence"/>
</dbReference>
<dbReference type="RefSeq" id="WP_207113763.1">
    <property type="nucleotide sequence ID" value="NZ_JAFLWD010000049.1"/>
</dbReference>
<feature type="domain" description="WxL Interacting Protein peptidoglycan binding" evidence="3">
    <location>
        <begin position="36"/>
        <end position="155"/>
    </location>
</feature>
<evidence type="ECO:0000313" key="5">
    <source>
        <dbReference type="EMBL" id="MBO0441807.1"/>
    </source>
</evidence>
<feature type="region of interest" description="Disordered" evidence="1">
    <location>
        <begin position="352"/>
        <end position="393"/>
    </location>
</feature>
<keyword evidence="2" id="KW-0812">Transmembrane</keyword>
<feature type="compositionally biased region" description="Basic residues" evidence="1">
    <location>
        <begin position="381"/>
        <end position="393"/>
    </location>
</feature>
<protein>
    <submittedName>
        <fullName evidence="5">DUF916 and DUF3324 domain-containing protein</fullName>
    </submittedName>
</protein>
<dbReference type="InterPro" id="IPR010317">
    <property type="entry name" value="WxLIP_PGBD"/>
</dbReference>
<evidence type="ECO:0000259" key="3">
    <source>
        <dbReference type="Pfam" id="PF06030"/>
    </source>
</evidence>
<feature type="domain" description="WxL Interacting Protein host binding" evidence="4">
    <location>
        <begin position="176"/>
        <end position="301"/>
    </location>
</feature>
<sequence>MIDKLKTFYPRVWMIGFFLLLFTVTVVKVEVGFAVTVKPALPKNQHNPEATYYDLRMVPNQEQDLTLELVNDSDSEQKVTIQINDATTNDAGEIDYSDRSKDIPRDKSLKYSLKDIATAESEIIVPAKKTITTTVHVTMPGDEFNGMVLGGIKVTSSEKNKQTSHSESIEKSKEQTYIVAVKLTETDAPVSAELELLKLLPVQDTKEKGIKAIIQNKQAVNLEDIEYTARIYKKNSDKVLHQTKVTGYRMAPNSSFSLVIAEEKQELQAGEYQAHVTAKSKATNQEWKWTKEFEISQTSEEKEKKASKIGSDRERLLFYTIIFVVTFVFLLILLLILLILRKRKEKQFEEAMEYRKKKRERNNRNSPKIRKPKREKNDTIKKKRPSSPRRSRR</sequence>
<dbReference type="Pfam" id="PF06030">
    <property type="entry name" value="WxLIP_PGBD"/>
    <property type="match status" value="1"/>
</dbReference>
<dbReference type="InterPro" id="IPR021759">
    <property type="entry name" value="WxLIP_HBD"/>
</dbReference>
<evidence type="ECO:0000256" key="1">
    <source>
        <dbReference type="SAM" id="MobiDB-lite"/>
    </source>
</evidence>
<keyword evidence="2" id="KW-1133">Transmembrane helix</keyword>